<gene>
    <name evidence="1" type="ORF">ElyMa_001969000</name>
</gene>
<dbReference type="AlphaFoldDB" id="A0AAV4F1U6"/>
<protein>
    <submittedName>
        <fullName evidence="1">Uncharacterized protein</fullName>
    </submittedName>
</protein>
<organism evidence="1 2">
    <name type="scientific">Elysia marginata</name>
    <dbReference type="NCBI Taxonomy" id="1093978"/>
    <lineage>
        <taxon>Eukaryota</taxon>
        <taxon>Metazoa</taxon>
        <taxon>Spiralia</taxon>
        <taxon>Lophotrochozoa</taxon>
        <taxon>Mollusca</taxon>
        <taxon>Gastropoda</taxon>
        <taxon>Heterobranchia</taxon>
        <taxon>Euthyneura</taxon>
        <taxon>Panpulmonata</taxon>
        <taxon>Sacoglossa</taxon>
        <taxon>Placobranchoidea</taxon>
        <taxon>Plakobranchidae</taxon>
        <taxon>Elysia</taxon>
    </lineage>
</organism>
<reference evidence="1 2" key="1">
    <citation type="journal article" date="2021" name="Elife">
        <title>Chloroplast acquisition without the gene transfer in kleptoplastic sea slugs, Plakobranchus ocellatus.</title>
        <authorList>
            <person name="Maeda T."/>
            <person name="Takahashi S."/>
            <person name="Yoshida T."/>
            <person name="Shimamura S."/>
            <person name="Takaki Y."/>
            <person name="Nagai Y."/>
            <person name="Toyoda A."/>
            <person name="Suzuki Y."/>
            <person name="Arimoto A."/>
            <person name="Ishii H."/>
            <person name="Satoh N."/>
            <person name="Nishiyama T."/>
            <person name="Hasebe M."/>
            <person name="Maruyama T."/>
            <person name="Minagawa J."/>
            <person name="Obokata J."/>
            <person name="Shigenobu S."/>
        </authorList>
    </citation>
    <scope>NUCLEOTIDE SEQUENCE [LARGE SCALE GENOMIC DNA]</scope>
</reference>
<sequence>MCLDFVLSTAIDHGLDMRKSNSASDKEKLQNARNAQQTVTIYLASPGAKDYELGPVVVVVVVAVVVVVVVEREEEEEEVGIFVGIIVVFISKDVKLQNE</sequence>
<comment type="caution">
    <text evidence="1">The sequence shown here is derived from an EMBL/GenBank/DDBJ whole genome shotgun (WGS) entry which is preliminary data.</text>
</comment>
<dbReference type="Proteomes" id="UP000762676">
    <property type="component" value="Unassembled WGS sequence"/>
</dbReference>
<evidence type="ECO:0000313" key="1">
    <source>
        <dbReference type="EMBL" id="GFR66395.1"/>
    </source>
</evidence>
<keyword evidence="2" id="KW-1185">Reference proteome</keyword>
<evidence type="ECO:0000313" key="2">
    <source>
        <dbReference type="Proteomes" id="UP000762676"/>
    </source>
</evidence>
<proteinExistence type="predicted"/>
<accession>A0AAV4F1U6</accession>
<dbReference type="EMBL" id="BMAT01004020">
    <property type="protein sequence ID" value="GFR66395.1"/>
    <property type="molecule type" value="Genomic_DNA"/>
</dbReference>
<name>A0AAV4F1U6_9GAST</name>